<reference evidence="1" key="1">
    <citation type="submission" date="2020-11" db="EMBL/GenBank/DDBJ databases">
        <authorList>
            <person name="Tran Van P."/>
        </authorList>
    </citation>
    <scope>NUCLEOTIDE SEQUENCE</scope>
</reference>
<name>A0A7R9BS14_9CRUS</name>
<sequence length="373" mass="42408">MSAAAMRGTLFLILQIATWTVVGLILLPYASSLLSFMMEHIGFQSNSVAPSSFDYLSDYQRSSNILNSRREFGRNHMRWVLERQMTLVLSNSVWVGKGNRTRTRTLMRSELNSTNLEKLEQLENLITYSASYELKPDEEAVLYGEEPVAQDDPSTTFHGKTFIDVGVHHNECWEDVFKSEPMVNWTGLVIEMDPQQIDYTLLTRLMPFCASNSNISYIGITKDFIFEDNTTHQQNSNASELGHSSYTLFGELTLLPLHLLNDSLSEGMRRRNFTRVIFKPIPCFPLYSIMLAGEVTEPDYLAIGTGSYSGDIAESLPWSDTKLRPKVVRLADMGAENSTLHFLKGFGYELDEEISRFEPKDGVPRDFVFFHKG</sequence>
<keyword evidence="2" id="KW-1185">Reference proteome</keyword>
<accession>A0A7R9BS14</accession>
<dbReference type="EMBL" id="CAJPEX010001692">
    <property type="protein sequence ID" value="CAG0919727.1"/>
    <property type="molecule type" value="Genomic_DNA"/>
</dbReference>
<dbReference type="OrthoDB" id="6357215at2759"/>
<evidence type="ECO:0000313" key="1">
    <source>
        <dbReference type="EMBL" id="CAD7279575.1"/>
    </source>
</evidence>
<gene>
    <name evidence="1" type="ORF">NMOB1V02_LOCUS7244</name>
</gene>
<dbReference type="EMBL" id="OA883729">
    <property type="protein sequence ID" value="CAD7279575.1"/>
    <property type="molecule type" value="Genomic_DNA"/>
</dbReference>
<proteinExistence type="predicted"/>
<protein>
    <submittedName>
        <fullName evidence="1">Uncharacterized protein</fullName>
    </submittedName>
</protein>
<dbReference type="Proteomes" id="UP000678499">
    <property type="component" value="Unassembled WGS sequence"/>
</dbReference>
<organism evidence="1">
    <name type="scientific">Notodromas monacha</name>
    <dbReference type="NCBI Taxonomy" id="399045"/>
    <lineage>
        <taxon>Eukaryota</taxon>
        <taxon>Metazoa</taxon>
        <taxon>Ecdysozoa</taxon>
        <taxon>Arthropoda</taxon>
        <taxon>Crustacea</taxon>
        <taxon>Oligostraca</taxon>
        <taxon>Ostracoda</taxon>
        <taxon>Podocopa</taxon>
        <taxon>Podocopida</taxon>
        <taxon>Cypridocopina</taxon>
        <taxon>Cypridoidea</taxon>
        <taxon>Cyprididae</taxon>
        <taxon>Notodromas</taxon>
    </lineage>
</organism>
<evidence type="ECO:0000313" key="2">
    <source>
        <dbReference type="Proteomes" id="UP000678499"/>
    </source>
</evidence>
<dbReference type="AlphaFoldDB" id="A0A7R9BS14"/>